<dbReference type="Pfam" id="PF04479">
    <property type="entry name" value="RTA1"/>
    <property type="match status" value="1"/>
</dbReference>
<dbReference type="AlphaFoldDB" id="A0A0F0IJC7"/>
<feature type="transmembrane region" description="Helical" evidence="5">
    <location>
        <begin position="196"/>
        <end position="214"/>
    </location>
</feature>
<dbReference type="PANTHER" id="PTHR31465">
    <property type="entry name" value="PROTEIN RTA1-RELATED"/>
    <property type="match status" value="1"/>
</dbReference>
<feature type="transmembrane region" description="Helical" evidence="5">
    <location>
        <begin position="16"/>
        <end position="35"/>
    </location>
</feature>
<evidence type="ECO:0000256" key="3">
    <source>
        <dbReference type="ARBA" id="ARBA00022989"/>
    </source>
</evidence>
<comment type="caution">
    <text evidence="6">The sequence shown here is derived from an EMBL/GenBank/DDBJ whole genome shotgun (WGS) entry which is preliminary data.</text>
</comment>
<name>A0A0F0IJC7_ASPPU</name>
<accession>A0A0F0IJC7</accession>
<dbReference type="STRING" id="1403190.A0A0F0IJC7"/>
<dbReference type="GO" id="GO:0016020">
    <property type="term" value="C:membrane"/>
    <property type="evidence" value="ECO:0007669"/>
    <property type="project" value="UniProtKB-SubCell"/>
</dbReference>
<proteinExistence type="predicted"/>
<evidence type="ECO:0000256" key="4">
    <source>
        <dbReference type="ARBA" id="ARBA00023136"/>
    </source>
</evidence>
<comment type="subcellular location">
    <subcellularLocation>
        <location evidence="1">Membrane</location>
        <topology evidence="1">Multi-pass membrane protein</topology>
    </subcellularLocation>
</comment>
<keyword evidence="2 5" id="KW-0812">Transmembrane</keyword>
<gene>
    <name evidence="6" type="ORF">P875_00117380</name>
</gene>
<dbReference type="OrthoDB" id="3358017at2759"/>
<dbReference type="EMBL" id="JZEE01000198">
    <property type="protein sequence ID" value="KJK67271.1"/>
    <property type="molecule type" value="Genomic_DNA"/>
</dbReference>
<organism evidence="6 7">
    <name type="scientific">Aspergillus parasiticus (strain ATCC 56775 / NRRL 5862 / SRRC 143 / SU-1)</name>
    <dbReference type="NCBI Taxonomy" id="1403190"/>
    <lineage>
        <taxon>Eukaryota</taxon>
        <taxon>Fungi</taxon>
        <taxon>Dikarya</taxon>
        <taxon>Ascomycota</taxon>
        <taxon>Pezizomycotina</taxon>
        <taxon>Eurotiomycetes</taxon>
        <taxon>Eurotiomycetidae</taxon>
        <taxon>Eurotiales</taxon>
        <taxon>Aspergillaceae</taxon>
        <taxon>Aspergillus</taxon>
        <taxon>Aspergillus subgen. Circumdati</taxon>
    </lineage>
</organism>
<dbReference type="PANTHER" id="PTHR31465:SF35">
    <property type="entry name" value="RTA1 DOMAIN PROTEIN-RELATED"/>
    <property type="match status" value="1"/>
</dbReference>
<evidence type="ECO:0000313" key="6">
    <source>
        <dbReference type="EMBL" id="KJK67271.1"/>
    </source>
</evidence>
<feature type="transmembrane region" description="Helical" evidence="5">
    <location>
        <begin position="75"/>
        <end position="101"/>
    </location>
</feature>
<evidence type="ECO:0000256" key="2">
    <source>
        <dbReference type="ARBA" id="ARBA00022692"/>
    </source>
</evidence>
<evidence type="ECO:0000256" key="1">
    <source>
        <dbReference type="ARBA" id="ARBA00004141"/>
    </source>
</evidence>
<reference evidence="6 7" key="1">
    <citation type="submission" date="2015-02" db="EMBL/GenBank/DDBJ databases">
        <title>Draft genome sequence of Aspergillus parasiticus SU-1.</title>
        <authorList>
            <person name="Yu J."/>
            <person name="Fedorova N."/>
            <person name="Yin Y."/>
            <person name="Losada L."/>
            <person name="Zafar N."/>
            <person name="Taujale R."/>
            <person name="Ehrlich K.C."/>
            <person name="Bhatnagar D."/>
            <person name="Cleveland T.E."/>
            <person name="Bennett J.W."/>
            <person name="Nierman W.C."/>
        </authorList>
    </citation>
    <scope>NUCLEOTIDE SEQUENCE [LARGE SCALE GENOMIC DNA]</scope>
    <source>
        <strain evidence="7">ATCC 56775 / NRRL 5862 / SRRC 143 / SU-1</strain>
    </source>
</reference>
<dbReference type="Proteomes" id="UP000033540">
    <property type="component" value="Unassembled WGS sequence"/>
</dbReference>
<feature type="transmembrane region" description="Helical" evidence="5">
    <location>
        <begin position="113"/>
        <end position="133"/>
    </location>
</feature>
<sequence>MSSESNVYGDYVPSKPAAIIGAIVFLILTLLQLWRIITQRKWFGLAIVTGGLFEVIGLAARAYSRDHLSETTPYIIQILLILLAPILFAASIYMFLGRLIYASGHPHLSFIRINWLTKIFVIGDVFCFFVQAAGAAKLVNAETSSDIDAAQNIVLGGLGLQVAVFCVFALCAVVFHVRVSAPRFRNLVPPGLHLHAMLFSLYASSLLITVRNAYRLVEYTQGNDGYLTTHEWPTYGLDIILMAIIMVITLFWYSAVLNQKVDRETAYPLVYQELGAGRS</sequence>
<dbReference type="InterPro" id="IPR007568">
    <property type="entry name" value="RTA1"/>
</dbReference>
<feature type="transmembrane region" description="Helical" evidence="5">
    <location>
        <begin position="42"/>
        <end position="63"/>
    </location>
</feature>
<keyword evidence="3 5" id="KW-1133">Transmembrane helix</keyword>
<evidence type="ECO:0000256" key="5">
    <source>
        <dbReference type="SAM" id="Phobius"/>
    </source>
</evidence>
<keyword evidence="4 5" id="KW-0472">Membrane</keyword>
<feature type="transmembrane region" description="Helical" evidence="5">
    <location>
        <begin position="153"/>
        <end position="175"/>
    </location>
</feature>
<evidence type="ECO:0000313" key="7">
    <source>
        <dbReference type="Proteomes" id="UP000033540"/>
    </source>
</evidence>
<feature type="transmembrane region" description="Helical" evidence="5">
    <location>
        <begin position="234"/>
        <end position="253"/>
    </location>
</feature>
<protein>
    <submittedName>
        <fullName evidence="6">RTA1 like protein</fullName>
    </submittedName>
</protein>